<gene>
    <name evidence="5" type="primary">traM</name>
    <name evidence="5" type="ORF">EZ315_13885</name>
</gene>
<proteinExistence type="predicted"/>
<evidence type="ECO:0000256" key="3">
    <source>
        <dbReference type="SAM" id="Phobius"/>
    </source>
</evidence>
<feature type="domain" description="Conjugative transposon TraM C-terminal" evidence="4">
    <location>
        <begin position="242"/>
        <end position="391"/>
    </location>
</feature>
<dbReference type="InterPro" id="IPR022187">
    <property type="entry name" value="Conjug_transposon_TraM"/>
</dbReference>
<dbReference type="RefSeq" id="WP_135472615.1">
    <property type="nucleotide sequence ID" value="NZ_SJSA01000002.1"/>
</dbReference>
<reference evidence="5 6" key="1">
    <citation type="submission" date="2019-02" db="EMBL/GenBank/DDBJ databases">
        <title>Isolation and identification of novel species under the genus Muribaculum.</title>
        <authorList>
            <person name="Miyake S."/>
            <person name="Ding Y."/>
            <person name="Low A."/>
            <person name="Soh M."/>
            <person name="Seedorf H."/>
        </authorList>
    </citation>
    <scope>NUCLEOTIDE SEQUENCE [LARGE SCALE GENOMIC DNA]</scope>
    <source>
        <strain evidence="5 6">TLL-A3</strain>
    </source>
</reference>
<protein>
    <submittedName>
        <fullName evidence="5">Conjugative transposon protein TraM</fullName>
    </submittedName>
</protein>
<dbReference type="InterPro" id="IPR055407">
    <property type="entry name" value="TraM_C"/>
</dbReference>
<evidence type="ECO:0000313" key="5">
    <source>
        <dbReference type="EMBL" id="TGG36912.1"/>
    </source>
</evidence>
<accession>A0A4Z0V1A8</accession>
<feature type="coiled-coil region" evidence="1">
    <location>
        <begin position="135"/>
        <end position="162"/>
    </location>
</feature>
<keyword evidence="3" id="KW-0472">Membrane</keyword>
<dbReference type="NCBIfam" id="TIGR03779">
    <property type="entry name" value="Bac_Flav_CT_M"/>
    <property type="match status" value="1"/>
</dbReference>
<evidence type="ECO:0000256" key="2">
    <source>
        <dbReference type="SAM" id="MobiDB-lite"/>
    </source>
</evidence>
<evidence type="ECO:0000256" key="1">
    <source>
        <dbReference type="SAM" id="Coils"/>
    </source>
</evidence>
<dbReference type="GeneID" id="82150882"/>
<dbReference type="AlphaFoldDB" id="A0A4Z0V1A8"/>
<feature type="transmembrane region" description="Helical" evidence="3">
    <location>
        <begin position="25"/>
        <end position="44"/>
    </location>
</feature>
<name>A0A4Z0V1A8_9BACT</name>
<keyword evidence="6" id="KW-1185">Reference proteome</keyword>
<evidence type="ECO:0000259" key="4">
    <source>
        <dbReference type="Pfam" id="PF12508"/>
    </source>
</evidence>
<feature type="region of interest" description="Disordered" evidence="2">
    <location>
        <begin position="48"/>
        <end position="70"/>
    </location>
</feature>
<organism evidence="5 6">
    <name type="scientific">Duncaniella freteri</name>
    <dbReference type="NCBI Taxonomy" id="2530391"/>
    <lineage>
        <taxon>Bacteria</taxon>
        <taxon>Pseudomonadati</taxon>
        <taxon>Bacteroidota</taxon>
        <taxon>Bacteroidia</taxon>
        <taxon>Bacteroidales</taxon>
        <taxon>Muribaculaceae</taxon>
        <taxon>Duncaniella</taxon>
    </lineage>
</organism>
<sequence length="395" mass="43155">MKWIDELKAKLRPRNAAEKEKLKKYLIVFPLMFLSCIACLWLIFSPSSDDDSSRGRANTELPDGSSEEMHERKIEAYEAEALEAEHNQRAVDAASLEAVADTIASQPDSVSSEIESSAQAYQSVQASLEDFYIPEDQSAAQIAELQARIDELEMQNAYAQQQTQQPNEVELMEKSYQLAAQYLGTGNGGQQAVIVDEPEKERKVMPVNQVNRNVVSSLSAATSERSFSTAVGGKRQNFKNTISACIASDQSVIDGQSVKLRTLEPMWIGNSLLPKNTIIVGSARLQGERLEITIESIDALGCIMEVDLAIYDSDGQEGINIPNSMESDALKEIGANMGSTVGSSINVSTNAGAQIVSDVGRGLLNGVGQYLTKKVRQVKVHLKSGYKVMLKQVEQ</sequence>
<dbReference type="Pfam" id="PF12508">
    <property type="entry name" value="Transposon_TraM"/>
    <property type="match status" value="1"/>
</dbReference>
<keyword evidence="1" id="KW-0175">Coiled coil</keyword>
<evidence type="ECO:0000313" key="6">
    <source>
        <dbReference type="Proteomes" id="UP000297635"/>
    </source>
</evidence>
<keyword evidence="3" id="KW-0812">Transmembrane</keyword>
<keyword evidence="3" id="KW-1133">Transmembrane helix</keyword>
<comment type="caution">
    <text evidence="5">The sequence shown here is derived from an EMBL/GenBank/DDBJ whole genome shotgun (WGS) entry which is preliminary data.</text>
</comment>
<dbReference type="EMBL" id="SJSA01000002">
    <property type="protein sequence ID" value="TGG36912.1"/>
    <property type="molecule type" value="Genomic_DNA"/>
</dbReference>
<dbReference type="Proteomes" id="UP000297635">
    <property type="component" value="Unassembled WGS sequence"/>
</dbReference>